<keyword evidence="1" id="KW-0732">Signal</keyword>
<proteinExistence type="predicted"/>
<feature type="chain" id="PRO_5015535309" description="SH3 domain-containing protein" evidence="1">
    <location>
        <begin position="31"/>
        <end position="129"/>
    </location>
</feature>
<name>A0A2T0KCF5_9ACTN</name>
<gene>
    <name evidence="2" type="ORF">CLV67_107201</name>
</gene>
<dbReference type="OrthoDB" id="3295588at2"/>
<evidence type="ECO:0000313" key="3">
    <source>
        <dbReference type="Proteomes" id="UP000239415"/>
    </source>
</evidence>
<keyword evidence="3" id="KW-1185">Reference proteome</keyword>
<comment type="caution">
    <text evidence="2">The sequence shown here is derived from an EMBL/GenBank/DDBJ whole genome shotgun (WGS) entry which is preliminary data.</text>
</comment>
<protein>
    <recommendedName>
        <fullName evidence="4">SH3 domain-containing protein</fullName>
    </recommendedName>
</protein>
<evidence type="ECO:0000256" key="1">
    <source>
        <dbReference type="SAM" id="SignalP"/>
    </source>
</evidence>
<evidence type="ECO:0008006" key="4">
    <source>
        <dbReference type="Google" id="ProtNLM"/>
    </source>
</evidence>
<dbReference type="Proteomes" id="UP000239415">
    <property type="component" value="Unassembled WGS sequence"/>
</dbReference>
<dbReference type="AlphaFoldDB" id="A0A2T0KCF5"/>
<sequence>MRITSLSKRVVAVVLAGVFGAAAVATPALAVAPSYQPYGAGSILSLYNDAGTILVGRITVTAHPSAGWNVEVCDRHSDGYVVTGRFDAGASGVVAVSSPNYNQCAYRHFSTINKYRLAWNTYATGWYLP</sequence>
<organism evidence="2 3">
    <name type="scientific">Actinoplanes italicus</name>
    <dbReference type="NCBI Taxonomy" id="113567"/>
    <lineage>
        <taxon>Bacteria</taxon>
        <taxon>Bacillati</taxon>
        <taxon>Actinomycetota</taxon>
        <taxon>Actinomycetes</taxon>
        <taxon>Micromonosporales</taxon>
        <taxon>Micromonosporaceae</taxon>
        <taxon>Actinoplanes</taxon>
    </lineage>
</organism>
<feature type="signal peptide" evidence="1">
    <location>
        <begin position="1"/>
        <end position="30"/>
    </location>
</feature>
<reference evidence="2 3" key="1">
    <citation type="submission" date="2018-03" db="EMBL/GenBank/DDBJ databases">
        <title>Genomic Encyclopedia of Archaeal and Bacterial Type Strains, Phase II (KMG-II): from individual species to whole genera.</title>
        <authorList>
            <person name="Goeker M."/>
        </authorList>
    </citation>
    <scope>NUCLEOTIDE SEQUENCE [LARGE SCALE GENOMIC DNA]</scope>
    <source>
        <strain evidence="2 3">DSM 43146</strain>
    </source>
</reference>
<accession>A0A2T0KCF5</accession>
<evidence type="ECO:0000313" key="2">
    <source>
        <dbReference type="EMBL" id="PRX20924.1"/>
    </source>
</evidence>
<dbReference type="RefSeq" id="WP_106320214.1">
    <property type="nucleotide sequence ID" value="NZ_BOMO01000072.1"/>
</dbReference>
<dbReference type="EMBL" id="PVMZ01000007">
    <property type="protein sequence ID" value="PRX20924.1"/>
    <property type="molecule type" value="Genomic_DNA"/>
</dbReference>